<dbReference type="InterPro" id="IPR018114">
    <property type="entry name" value="TRYPSIN_HIS"/>
</dbReference>
<sequence>MKMGAMKTVYWSTIINICLALSGVSGHRIVAGTVAAPHSRPYMVFLVSYTANGTYMCGGSLIHENVIMTAAHCNGKSITAYVGIHSVSKAEGANLGIHVTKHYPHPDFNDSTLDNDIMLLRLSRRVKLNKTVDLIPYAHSYTNVSVGTACSVAGWGQTTNTSRVSDVLRVVSVKIREIKPLELNARGNNREGACRGDSGGPLVCRIKKVNTAVGVVSWMSPDDCNDQKRLNMYTKVSAYYKWIIATLKEIPQ</sequence>
<dbReference type="RefSeq" id="XP_028672170.1">
    <property type="nucleotide sequence ID" value="XM_028816337.2"/>
</dbReference>
<evidence type="ECO:0000259" key="11">
    <source>
        <dbReference type="PROSITE" id="PS50240"/>
    </source>
</evidence>
<feature type="chain" id="PRO_5034665184" description="trypsin" evidence="10">
    <location>
        <begin position="27"/>
        <end position="252"/>
    </location>
</feature>
<dbReference type="GeneTree" id="ENSGT00910000144271"/>
<dbReference type="AlphaFoldDB" id="A0A8C4T7P6"/>
<dbReference type="GeneID" id="114662705"/>
<dbReference type="InterPro" id="IPR033116">
    <property type="entry name" value="TRYPSIN_SER"/>
</dbReference>
<evidence type="ECO:0000256" key="3">
    <source>
        <dbReference type="ARBA" id="ARBA00022801"/>
    </source>
</evidence>
<proteinExistence type="predicted"/>
<dbReference type="PRINTS" id="PR00722">
    <property type="entry name" value="CHYMOTRYPSIN"/>
</dbReference>
<name>A0A8C4T7P6_ERPCA</name>
<keyword evidence="2 9" id="KW-0645">Protease</keyword>
<evidence type="ECO:0000256" key="2">
    <source>
        <dbReference type="ARBA" id="ARBA00022670"/>
    </source>
</evidence>
<keyword evidence="6" id="KW-1015">Disulfide bond</keyword>
<feature type="domain" description="Peptidase S1" evidence="11">
    <location>
        <begin position="29"/>
        <end position="248"/>
    </location>
</feature>
<feature type="signal peptide" evidence="10">
    <location>
        <begin position="1"/>
        <end position="26"/>
    </location>
</feature>
<dbReference type="Proteomes" id="UP000694620">
    <property type="component" value="Chromosome 12"/>
</dbReference>
<dbReference type="SMART" id="SM00020">
    <property type="entry name" value="Tryp_SPc"/>
    <property type="match status" value="1"/>
</dbReference>
<reference evidence="12" key="1">
    <citation type="submission" date="2021-06" db="EMBL/GenBank/DDBJ databases">
        <authorList>
            <consortium name="Wellcome Sanger Institute Data Sharing"/>
        </authorList>
    </citation>
    <scope>NUCLEOTIDE SEQUENCE [LARGE SCALE GENOMIC DNA]</scope>
</reference>
<evidence type="ECO:0000256" key="1">
    <source>
        <dbReference type="ARBA" id="ARBA00004239"/>
    </source>
</evidence>
<keyword evidence="5" id="KW-0865">Zymogen</keyword>
<comment type="catalytic activity">
    <reaction evidence="7">
        <text>Preferential cleavage: Arg-|-Xaa, Lys-|-Xaa.</text>
        <dbReference type="EC" id="3.4.21.4"/>
    </reaction>
</comment>
<evidence type="ECO:0000313" key="13">
    <source>
        <dbReference type="Proteomes" id="UP000694620"/>
    </source>
</evidence>
<dbReference type="GO" id="GO:0006508">
    <property type="term" value="P:proteolysis"/>
    <property type="evidence" value="ECO:0007669"/>
    <property type="project" value="UniProtKB-KW"/>
</dbReference>
<dbReference type="InterPro" id="IPR009003">
    <property type="entry name" value="Peptidase_S1_PA"/>
</dbReference>
<keyword evidence="13" id="KW-1185">Reference proteome</keyword>
<organism evidence="12 13">
    <name type="scientific">Erpetoichthys calabaricus</name>
    <name type="common">Rope fish</name>
    <name type="synonym">Calamoichthys calabaricus</name>
    <dbReference type="NCBI Taxonomy" id="27687"/>
    <lineage>
        <taxon>Eukaryota</taxon>
        <taxon>Metazoa</taxon>
        <taxon>Chordata</taxon>
        <taxon>Craniata</taxon>
        <taxon>Vertebrata</taxon>
        <taxon>Euteleostomi</taxon>
        <taxon>Actinopterygii</taxon>
        <taxon>Polypteriformes</taxon>
        <taxon>Polypteridae</taxon>
        <taxon>Erpetoichthys</taxon>
    </lineage>
</organism>
<gene>
    <name evidence="12" type="primary">LOC114662705</name>
</gene>
<keyword evidence="4 9" id="KW-0720">Serine protease</keyword>
<evidence type="ECO:0000313" key="12">
    <source>
        <dbReference type="Ensembl" id="ENSECRP00000026780.1"/>
    </source>
</evidence>
<dbReference type="PANTHER" id="PTHR24271:SF50">
    <property type="match status" value="1"/>
</dbReference>
<evidence type="ECO:0000256" key="9">
    <source>
        <dbReference type="RuleBase" id="RU363034"/>
    </source>
</evidence>
<dbReference type="InterPro" id="IPR001254">
    <property type="entry name" value="Trypsin_dom"/>
</dbReference>
<evidence type="ECO:0000256" key="10">
    <source>
        <dbReference type="SAM" id="SignalP"/>
    </source>
</evidence>
<evidence type="ECO:0000256" key="8">
    <source>
        <dbReference type="ARBA" id="ARBA00038868"/>
    </source>
</evidence>
<dbReference type="Gene3D" id="2.40.10.10">
    <property type="entry name" value="Trypsin-like serine proteases"/>
    <property type="match status" value="1"/>
</dbReference>
<dbReference type="PANTHER" id="PTHR24271">
    <property type="entry name" value="KALLIKREIN-RELATED"/>
    <property type="match status" value="1"/>
</dbReference>
<dbReference type="Ensembl" id="ENSECRT00000027341.1">
    <property type="protein sequence ID" value="ENSECRP00000026780.1"/>
    <property type="gene ID" value="ENSECRG00000018099.1"/>
</dbReference>
<evidence type="ECO:0000256" key="7">
    <source>
        <dbReference type="ARBA" id="ARBA00036320"/>
    </source>
</evidence>
<evidence type="ECO:0000256" key="5">
    <source>
        <dbReference type="ARBA" id="ARBA00023145"/>
    </source>
</evidence>
<dbReference type="PROSITE" id="PS50240">
    <property type="entry name" value="TRYPSIN_DOM"/>
    <property type="match status" value="1"/>
</dbReference>
<dbReference type="OrthoDB" id="5597713at2759"/>
<dbReference type="PROSITE" id="PS00134">
    <property type="entry name" value="TRYPSIN_HIS"/>
    <property type="match status" value="1"/>
</dbReference>
<comment type="subcellular location">
    <subcellularLocation>
        <location evidence="1">Secreted</location>
        <location evidence="1">Extracellular space</location>
    </subcellularLocation>
</comment>
<dbReference type="SUPFAM" id="SSF50494">
    <property type="entry name" value="Trypsin-like serine proteases"/>
    <property type="match status" value="1"/>
</dbReference>
<accession>A0A8C4T7P6</accession>
<reference evidence="12" key="3">
    <citation type="submission" date="2025-09" db="UniProtKB">
        <authorList>
            <consortium name="Ensembl"/>
        </authorList>
    </citation>
    <scope>IDENTIFICATION</scope>
</reference>
<dbReference type="InterPro" id="IPR001314">
    <property type="entry name" value="Peptidase_S1A"/>
</dbReference>
<dbReference type="InterPro" id="IPR043504">
    <property type="entry name" value="Peptidase_S1_PA_chymotrypsin"/>
</dbReference>
<protein>
    <recommendedName>
        <fullName evidence="8">trypsin</fullName>
        <ecNumber evidence="8">3.4.21.4</ecNumber>
    </recommendedName>
</protein>
<dbReference type="FunFam" id="2.40.10.10:FF:000005">
    <property type="entry name" value="Serine protease 37"/>
    <property type="match status" value="1"/>
</dbReference>
<dbReference type="GO" id="GO:0004252">
    <property type="term" value="F:serine-type endopeptidase activity"/>
    <property type="evidence" value="ECO:0007669"/>
    <property type="project" value="UniProtKB-EC"/>
</dbReference>
<evidence type="ECO:0000256" key="6">
    <source>
        <dbReference type="ARBA" id="ARBA00023157"/>
    </source>
</evidence>
<dbReference type="EC" id="3.4.21.4" evidence="8"/>
<dbReference type="CDD" id="cd00190">
    <property type="entry name" value="Tryp_SPc"/>
    <property type="match status" value="1"/>
</dbReference>
<evidence type="ECO:0000256" key="4">
    <source>
        <dbReference type="ARBA" id="ARBA00022825"/>
    </source>
</evidence>
<dbReference type="PROSITE" id="PS00135">
    <property type="entry name" value="TRYPSIN_SER"/>
    <property type="match status" value="1"/>
</dbReference>
<dbReference type="GO" id="GO:0005576">
    <property type="term" value="C:extracellular region"/>
    <property type="evidence" value="ECO:0007669"/>
    <property type="project" value="UniProtKB-SubCell"/>
</dbReference>
<dbReference type="Pfam" id="PF00089">
    <property type="entry name" value="Trypsin"/>
    <property type="match status" value="1"/>
</dbReference>
<keyword evidence="3 9" id="KW-0378">Hydrolase</keyword>
<keyword evidence="10" id="KW-0732">Signal</keyword>
<reference evidence="12" key="2">
    <citation type="submission" date="2025-08" db="UniProtKB">
        <authorList>
            <consortium name="Ensembl"/>
        </authorList>
    </citation>
    <scope>IDENTIFICATION</scope>
</reference>